<keyword evidence="9" id="KW-0175">Coiled coil</keyword>
<dbReference type="PRINTS" id="PR00344">
    <property type="entry name" value="BCTRLSENSOR"/>
</dbReference>
<name>A0A7M1B4N5_9BACT</name>
<keyword evidence="4" id="KW-0808">Transferase</keyword>
<evidence type="ECO:0000256" key="8">
    <source>
        <dbReference type="ARBA" id="ARBA00023012"/>
    </source>
</evidence>
<dbReference type="AlphaFoldDB" id="A0A7M1B4N5"/>
<evidence type="ECO:0000256" key="1">
    <source>
        <dbReference type="ARBA" id="ARBA00000085"/>
    </source>
</evidence>
<reference evidence="11 12" key="1">
    <citation type="submission" date="2019-06" db="EMBL/GenBank/DDBJ databases">
        <title>Sulfurimonas gotlandica sp. nov., a chemoautotrophic and psychrotolerant epsilonproteobacterium isolated from a pelagic redoxcline, and an emended description of the genus Sulfurimonas.</title>
        <authorList>
            <person name="Wang S."/>
            <person name="Jiang L."/>
            <person name="Shao Z."/>
        </authorList>
    </citation>
    <scope>NUCLEOTIDE SEQUENCE [LARGE SCALE GENOMIC DNA]</scope>
    <source>
        <strain evidence="11 12">S2-6</strain>
    </source>
</reference>
<dbReference type="PANTHER" id="PTHR43065">
    <property type="entry name" value="SENSOR HISTIDINE KINASE"/>
    <property type="match status" value="1"/>
</dbReference>
<evidence type="ECO:0000313" key="12">
    <source>
        <dbReference type="Proteomes" id="UP000593719"/>
    </source>
</evidence>
<evidence type="ECO:0000259" key="10">
    <source>
        <dbReference type="PROSITE" id="PS50109"/>
    </source>
</evidence>
<gene>
    <name evidence="11" type="ORF">FJR45_04940</name>
</gene>
<dbReference type="Gene3D" id="3.30.565.10">
    <property type="entry name" value="Histidine kinase-like ATPase, C-terminal domain"/>
    <property type="match status" value="1"/>
</dbReference>
<keyword evidence="8" id="KW-0902">Two-component regulatory system</keyword>
<keyword evidence="12" id="KW-1185">Reference proteome</keyword>
<dbReference type="InterPro" id="IPR003594">
    <property type="entry name" value="HATPase_dom"/>
</dbReference>
<evidence type="ECO:0000256" key="9">
    <source>
        <dbReference type="SAM" id="Coils"/>
    </source>
</evidence>
<evidence type="ECO:0000256" key="5">
    <source>
        <dbReference type="ARBA" id="ARBA00022741"/>
    </source>
</evidence>
<feature type="domain" description="Histidine kinase" evidence="10">
    <location>
        <begin position="131"/>
        <end position="352"/>
    </location>
</feature>
<dbReference type="Gene3D" id="1.10.287.130">
    <property type="match status" value="1"/>
</dbReference>
<dbReference type="GO" id="GO:0000155">
    <property type="term" value="F:phosphorelay sensor kinase activity"/>
    <property type="evidence" value="ECO:0007669"/>
    <property type="project" value="InterPro"/>
</dbReference>
<organism evidence="11 12">
    <name type="scientific">Sulfurimonas sediminis</name>
    <dbReference type="NCBI Taxonomy" id="2590020"/>
    <lineage>
        <taxon>Bacteria</taxon>
        <taxon>Pseudomonadati</taxon>
        <taxon>Campylobacterota</taxon>
        <taxon>Epsilonproteobacteria</taxon>
        <taxon>Campylobacterales</taxon>
        <taxon>Sulfurimonadaceae</taxon>
        <taxon>Sulfurimonas</taxon>
    </lineage>
</organism>
<dbReference type="PROSITE" id="PS50109">
    <property type="entry name" value="HIS_KIN"/>
    <property type="match status" value="1"/>
</dbReference>
<keyword evidence="5" id="KW-0547">Nucleotide-binding</keyword>
<keyword evidence="7" id="KW-0067">ATP-binding</keyword>
<dbReference type="EMBL" id="CP041235">
    <property type="protein sequence ID" value="QOP44707.1"/>
    <property type="molecule type" value="Genomic_DNA"/>
</dbReference>
<evidence type="ECO:0000256" key="7">
    <source>
        <dbReference type="ARBA" id="ARBA00022840"/>
    </source>
</evidence>
<evidence type="ECO:0000256" key="3">
    <source>
        <dbReference type="ARBA" id="ARBA00022553"/>
    </source>
</evidence>
<dbReference type="InterPro" id="IPR005467">
    <property type="entry name" value="His_kinase_dom"/>
</dbReference>
<dbReference type="EC" id="2.7.13.3" evidence="2"/>
<dbReference type="InterPro" id="IPR036890">
    <property type="entry name" value="HATPase_C_sf"/>
</dbReference>
<dbReference type="SUPFAM" id="SSF47384">
    <property type="entry name" value="Homodimeric domain of signal transducing histidine kinase"/>
    <property type="match status" value="1"/>
</dbReference>
<evidence type="ECO:0000313" key="11">
    <source>
        <dbReference type="EMBL" id="QOP44707.1"/>
    </source>
</evidence>
<dbReference type="Proteomes" id="UP000593719">
    <property type="component" value="Chromosome"/>
</dbReference>
<sequence>MLNSNILEILEINEENLHDYIDKNYKKLFFEVPKIIDIYVEKMIQKNQLSVDIEQFPFKNKILNIKMRAMLDGTIFIIEDITQRVQQEKKLRELNKTLEERIQQEVVKNRKQDQQLQQQSRLAQMGEMISMIAHQWRQPLGAIASTSVNLSMKIELESYNLNNLQEQEACQNYFLQQLNVIENLVQNLTNTIDDFRNFYKPNKQSILCTFEEVIDKSLNIIYASLKNNNIQVNFNYIRLEKIKMYDSEIMQVILNILKNAQDNFREKNISNPCIDITLKDKILSICDNGGGISENIIQNIFDPYFSTKSEKNGTGLGLYMSKIIVEEHHNGKLTVKNSDDGVCFTLDLREKTN</sequence>
<dbReference type="InterPro" id="IPR004358">
    <property type="entry name" value="Sig_transdc_His_kin-like_C"/>
</dbReference>
<evidence type="ECO:0000256" key="6">
    <source>
        <dbReference type="ARBA" id="ARBA00022777"/>
    </source>
</evidence>
<evidence type="ECO:0000256" key="2">
    <source>
        <dbReference type="ARBA" id="ARBA00012438"/>
    </source>
</evidence>
<dbReference type="SUPFAM" id="SSF55874">
    <property type="entry name" value="ATPase domain of HSP90 chaperone/DNA topoisomerase II/histidine kinase"/>
    <property type="match status" value="1"/>
</dbReference>
<dbReference type="PANTHER" id="PTHR43065:SF10">
    <property type="entry name" value="PEROXIDE STRESS-ACTIVATED HISTIDINE KINASE MAK3"/>
    <property type="match status" value="1"/>
</dbReference>
<comment type="catalytic activity">
    <reaction evidence="1">
        <text>ATP + protein L-histidine = ADP + protein N-phospho-L-histidine.</text>
        <dbReference type="EC" id="2.7.13.3"/>
    </reaction>
</comment>
<protein>
    <recommendedName>
        <fullName evidence="2">histidine kinase</fullName>
        <ecNumber evidence="2">2.7.13.3</ecNumber>
    </recommendedName>
</protein>
<dbReference type="KEGG" id="ssei:FJR45_04940"/>
<dbReference type="GO" id="GO:0005524">
    <property type="term" value="F:ATP binding"/>
    <property type="evidence" value="ECO:0007669"/>
    <property type="project" value="UniProtKB-KW"/>
</dbReference>
<accession>A0A7M1B4N5</accession>
<proteinExistence type="predicted"/>
<keyword evidence="6 11" id="KW-0418">Kinase</keyword>
<keyword evidence="3" id="KW-0597">Phosphoprotein</keyword>
<dbReference type="InterPro" id="IPR036097">
    <property type="entry name" value="HisK_dim/P_sf"/>
</dbReference>
<evidence type="ECO:0000256" key="4">
    <source>
        <dbReference type="ARBA" id="ARBA00022679"/>
    </source>
</evidence>
<feature type="coiled-coil region" evidence="9">
    <location>
        <begin position="84"/>
        <end position="115"/>
    </location>
</feature>
<dbReference type="Pfam" id="PF02518">
    <property type="entry name" value="HATPase_c"/>
    <property type="match status" value="1"/>
</dbReference>
<dbReference type="SMART" id="SM00387">
    <property type="entry name" value="HATPase_c"/>
    <property type="match status" value="1"/>
</dbReference>